<dbReference type="Gene3D" id="3.40.30.10">
    <property type="entry name" value="Glutaredoxin"/>
    <property type="match status" value="1"/>
</dbReference>
<feature type="transmembrane region" description="Helical" evidence="2">
    <location>
        <begin position="183"/>
        <end position="206"/>
    </location>
</feature>
<protein>
    <submittedName>
        <fullName evidence="3">SCO family protein</fullName>
    </submittedName>
</protein>
<gene>
    <name evidence="3" type="ORF">SOO65_04835</name>
</gene>
<reference evidence="3 4" key="1">
    <citation type="submission" date="2023-11" db="EMBL/GenBank/DDBJ databases">
        <title>Peredibacter starrii A3.12.</title>
        <authorList>
            <person name="Mitchell R.J."/>
        </authorList>
    </citation>
    <scope>NUCLEOTIDE SEQUENCE [LARGE SCALE GENOMIC DNA]</scope>
    <source>
        <strain evidence="3 4">A3.12</strain>
    </source>
</reference>
<evidence type="ECO:0000313" key="3">
    <source>
        <dbReference type="EMBL" id="WPU66065.1"/>
    </source>
</evidence>
<dbReference type="EMBL" id="CP139487">
    <property type="protein sequence ID" value="WPU66065.1"/>
    <property type="molecule type" value="Genomic_DNA"/>
</dbReference>
<comment type="similarity">
    <text evidence="1">Belongs to the SCO1/2 family.</text>
</comment>
<sequence>MIIICAILSSESRASLPDIPVTNEFGVTSPLSTHLKERSLLVMGFYNCKHICDFMVKNLSQDLAQFKHYPHVVFFGIDEKEGPRDALKLKKRIVGSAKYHWTFLTTDKESIEKLAKALPFEMKRDPVSDVITHEIAFYTVENNQIINKITDLNISENLFESKATVLDHIKRFCSEFDPRKSKYGVYVINGLSLLSVAFVGVLVFWFNYLRRKTI</sequence>
<keyword evidence="2" id="KW-1133">Transmembrane helix</keyword>
<keyword evidence="4" id="KW-1185">Reference proteome</keyword>
<accession>A0AAX4HS96</accession>
<keyword evidence="2" id="KW-0812">Transmembrane</keyword>
<keyword evidence="2" id="KW-0472">Membrane</keyword>
<dbReference type="AlphaFoldDB" id="A0AAX4HS96"/>
<organism evidence="3 4">
    <name type="scientific">Peredibacter starrii</name>
    <dbReference type="NCBI Taxonomy" id="28202"/>
    <lineage>
        <taxon>Bacteria</taxon>
        <taxon>Pseudomonadati</taxon>
        <taxon>Bdellovibrionota</taxon>
        <taxon>Bacteriovoracia</taxon>
        <taxon>Bacteriovoracales</taxon>
        <taxon>Bacteriovoracaceae</taxon>
        <taxon>Peredibacter</taxon>
    </lineage>
</organism>
<name>A0AAX4HS96_9BACT</name>
<evidence type="ECO:0000256" key="2">
    <source>
        <dbReference type="SAM" id="Phobius"/>
    </source>
</evidence>
<evidence type="ECO:0000256" key="1">
    <source>
        <dbReference type="ARBA" id="ARBA00010996"/>
    </source>
</evidence>
<dbReference type="InterPro" id="IPR003782">
    <property type="entry name" value="SCO1/SenC"/>
</dbReference>
<dbReference type="InterPro" id="IPR036249">
    <property type="entry name" value="Thioredoxin-like_sf"/>
</dbReference>
<proteinExistence type="inferred from homology"/>
<dbReference type="SUPFAM" id="SSF52833">
    <property type="entry name" value="Thioredoxin-like"/>
    <property type="match status" value="1"/>
</dbReference>
<dbReference type="Proteomes" id="UP001324634">
    <property type="component" value="Chromosome"/>
</dbReference>
<dbReference type="Pfam" id="PF02630">
    <property type="entry name" value="SCO1-SenC"/>
    <property type="match status" value="1"/>
</dbReference>
<dbReference type="RefSeq" id="WP_321397812.1">
    <property type="nucleotide sequence ID" value="NZ_CP139487.1"/>
</dbReference>
<evidence type="ECO:0000313" key="4">
    <source>
        <dbReference type="Proteomes" id="UP001324634"/>
    </source>
</evidence>
<dbReference type="KEGG" id="psti:SOO65_04835"/>